<dbReference type="AlphaFoldDB" id="T0ZND6"/>
<protein>
    <recommendedName>
        <fullName evidence="6">type II site-specific deoxyribonuclease</fullName>
        <ecNumber evidence="6">3.1.21.4</ecNumber>
    </recommendedName>
</protein>
<proteinExistence type="predicted"/>
<dbReference type="GO" id="GO:0003677">
    <property type="term" value="F:DNA binding"/>
    <property type="evidence" value="ECO:0007669"/>
    <property type="project" value="InterPro"/>
</dbReference>
<feature type="non-terminal residue" evidence="7">
    <location>
        <position position="1"/>
    </location>
</feature>
<keyword evidence="4" id="KW-0378">Hydrolase</keyword>
<comment type="catalytic activity">
    <reaction evidence="5">
        <text>Endonucleolytic cleavage of DNA to give specific double-stranded fragments with terminal 5'-phosphates.</text>
        <dbReference type="EC" id="3.1.21.4"/>
    </reaction>
</comment>
<evidence type="ECO:0000256" key="5">
    <source>
        <dbReference type="ARBA" id="ARBA00093760"/>
    </source>
</evidence>
<organism evidence="7">
    <name type="scientific">mine drainage metagenome</name>
    <dbReference type="NCBI Taxonomy" id="410659"/>
    <lineage>
        <taxon>unclassified sequences</taxon>
        <taxon>metagenomes</taxon>
        <taxon>ecological metagenomes</taxon>
    </lineage>
</organism>
<dbReference type="InterPro" id="IPR019045">
    <property type="entry name" value="Restrct_endonuc_II_HinfI"/>
</dbReference>
<name>T0ZND6_9ZZZZ</name>
<dbReference type="GO" id="GO:0009307">
    <property type="term" value="P:DNA restriction-modification system"/>
    <property type="evidence" value="ECO:0007669"/>
    <property type="project" value="InterPro"/>
</dbReference>
<sequence length="164" mass="18623">SHISAGEYISEGAQTEIQKIMDNLTTANSLPNKPKEIDAIRKVCQKGRMVKVKPTQVDVFIENKNGVLYFFDIKTAKPNMGGFKEFKRTLLEWVAVSLASNPTIEINTLIAIPYNPYEPQPYNRWTMRGMLDIDNELKVASEFWDFLGGIGTYPELLDCFERVG</sequence>
<reference evidence="7" key="2">
    <citation type="journal article" date="2014" name="ISME J.">
        <title>Microbial stratification in low pH oxic and suboxic macroscopic growths along an acid mine drainage.</title>
        <authorList>
            <person name="Mendez-Garcia C."/>
            <person name="Mesa V."/>
            <person name="Sprenger R.R."/>
            <person name="Richter M."/>
            <person name="Diez M.S."/>
            <person name="Solano J."/>
            <person name="Bargiela R."/>
            <person name="Golyshina O.V."/>
            <person name="Manteca A."/>
            <person name="Ramos J.L."/>
            <person name="Gallego J.R."/>
            <person name="Llorente I."/>
            <person name="Martins Dos Santos V.A."/>
            <person name="Jensen O.N."/>
            <person name="Pelaez A.I."/>
            <person name="Sanchez J."/>
            <person name="Ferrer M."/>
        </authorList>
    </citation>
    <scope>NUCLEOTIDE SEQUENCE</scope>
</reference>
<evidence type="ECO:0000256" key="3">
    <source>
        <dbReference type="ARBA" id="ARBA00022759"/>
    </source>
</evidence>
<comment type="caution">
    <text evidence="7">The sequence shown here is derived from an EMBL/GenBank/DDBJ whole genome shotgun (WGS) entry which is preliminary data.</text>
</comment>
<dbReference type="Pfam" id="PF09520">
    <property type="entry name" value="RE_TdeIII"/>
    <property type="match status" value="1"/>
</dbReference>
<dbReference type="EC" id="3.1.21.4" evidence="6"/>
<keyword evidence="2" id="KW-0680">Restriction system</keyword>
<dbReference type="GO" id="GO:0009036">
    <property type="term" value="F:type II site-specific deoxyribonuclease activity"/>
    <property type="evidence" value="ECO:0007669"/>
    <property type="project" value="InterPro"/>
</dbReference>
<evidence type="ECO:0000256" key="6">
    <source>
        <dbReference type="ARBA" id="ARBA00093790"/>
    </source>
</evidence>
<gene>
    <name evidence="7" type="ORF">B2A_13766</name>
</gene>
<evidence type="ECO:0000256" key="1">
    <source>
        <dbReference type="ARBA" id="ARBA00022722"/>
    </source>
</evidence>
<reference evidence="7" key="1">
    <citation type="submission" date="2013-08" db="EMBL/GenBank/DDBJ databases">
        <authorList>
            <person name="Mendez C."/>
            <person name="Richter M."/>
            <person name="Ferrer M."/>
            <person name="Sanchez J."/>
        </authorList>
    </citation>
    <scope>NUCLEOTIDE SEQUENCE</scope>
</reference>
<keyword evidence="3 7" id="KW-0255">Endonuclease</keyword>
<dbReference type="EMBL" id="AUZZ01009977">
    <property type="protein sequence ID" value="EQD31300.1"/>
    <property type="molecule type" value="Genomic_DNA"/>
</dbReference>
<evidence type="ECO:0000256" key="2">
    <source>
        <dbReference type="ARBA" id="ARBA00022747"/>
    </source>
</evidence>
<evidence type="ECO:0000256" key="4">
    <source>
        <dbReference type="ARBA" id="ARBA00022801"/>
    </source>
</evidence>
<feature type="non-terminal residue" evidence="7">
    <location>
        <position position="164"/>
    </location>
</feature>
<evidence type="ECO:0000313" key="7">
    <source>
        <dbReference type="EMBL" id="EQD31300.1"/>
    </source>
</evidence>
<keyword evidence="1" id="KW-0540">Nuclease</keyword>
<accession>T0ZND6</accession>